<gene>
    <name evidence="1" type="ORF">E6W39_22050</name>
</gene>
<comment type="caution">
    <text evidence="1">The sequence shown here is derived from an EMBL/GenBank/DDBJ whole genome shotgun (WGS) entry which is preliminary data.</text>
</comment>
<evidence type="ECO:0000313" key="1">
    <source>
        <dbReference type="EMBL" id="TQF04413.1"/>
    </source>
</evidence>
<reference evidence="1 2" key="1">
    <citation type="submission" date="2019-06" db="EMBL/GenBank/DDBJ databases">
        <title>Description of Kitasatospora acidophila sp. nov. isolated from pine grove soil, and reclassification of Streptomyces novaecaesareae to Kitasatospora novaeceasareae comb. nov.</title>
        <authorList>
            <person name="Kim M.J."/>
        </authorList>
    </citation>
    <scope>NUCLEOTIDE SEQUENCE [LARGE SCALE GENOMIC DNA]</scope>
    <source>
        <strain evidence="1 2">MMS16-CNU292</strain>
    </source>
</reference>
<dbReference type="Gene3D" id="3.30.870.10">
    <property type="entry name" value="Endonuclease Chain A"/>
    <property type="match status" value="1"/>
</dbReference>
<evidence type="ECO:0000313" key="2">
    <source>
        <dbReference type="Proteomes" id="UP000319103"/>
    </source>
</evidence>
<dbReference type="SUPFAM" id="SSF46894">
    <property type="entry name" value="C-terminal effector domain of the bipartite response regulators"/>
    <property type="match status" value="1"/>
</dbReference>
<dbReference type="SUPFAM" id="SSF56024">
    <property type="entry name" value="Phospholipase D/nuclease"/>
    <property type="match status" value="1"/>
</dbReference>
<dbReference type="Proteomes" id="UP000319103">
    <property type="component" value="Unassembled WGS sequence"/>
</dbReference>
<dbReference type="PANTHER" id="PTHR34293:SF1">
    <property type="entry name" value="HTH-TYPE TRANSCRIPTIONAL REGULATOR TRMBL2"/>
    <property type="match status" value="1"/>
</dbReference>
<protein>
    <submittedName>
        <fullName evidence="1">LuxR family transcriptional regulator</fullName>
    </submittedName>
</protein>
<accession>A0A540W606</accession>
<keyword evidence="2" id="KW-1185">Reference proteome</keyword>
<dbReference type="GO" id="GO:0006355">
    <property type="term" value="P:regulation of DNA-templated transcription"/>
    <property type="evidence" value="ECO:0007669"/>
    <property type="project" value="InterPro"/>
</dbReference>
<dbReference type="Gene3D" id="1.10.10.10">
    <property type="entry name" value="Winged helix-like DNA-binding domain superfamily/Winged helix DNA-binding domain"/>
    <property type="match status" value="1"/>
</dbReference>
<organism evidence="1 2">
    <name type="scientific">Kitasatospora acidiphila</name>
    <dbReference type="NCBI Taxonomy" id="2567942"/>
    <lineage>
        <taxon>Bacteria</taxon>
        <taxon>Bacillati</taxon>
        <taxon>Actinomycetota</taxon>
        <taxon>Actinomycetes</taxon>
        <taxon>Kitasatosporales</taxon>
        <taxon>Streptomycetaceae</taxon>
        <taxon>Kitasatospora</taxon>
    </lineage>
</organism>
<proteinExistence type="predicted"/>
<dbReference type="PANTHER" id="PTHR34293">
    <property type="entry name" value="HTH-TYPE TRANSCRIPTIONAL REGULATOR TRMBL2"/>
    <property type="match status" value="1"/>
</dbReference>
<dbReference type="GO" id="GO:0003677">
    <property type="term" value="F:DNA binding"/>
    <property type="evidence" value="ECO:0007669"/>
    <property type="project" value="InterPro"/>
</dbReference>
<dbReference type="OrthoDB" id="4266042at2"/>
<dbReference type="RefSeq" id="WP_141634987.1">
    <property type="nucleotide sequence ID" value="NZ_VIGB01000003.1"/>
</dbReference>
<dbReference type="AlphaFoldDB" id="A0A540W606"/>
<sequence length="321" mass="34950">MTGDGPDGGRTAPPQVPDAAAKALYRQLLAGGGLFHPADVPAGDAVALEQLRVAGLVVQQQGYELWTVVDPRAAAARMSAQLRSAGMDLLIQADAQPGPLADLAAAYEGMPRPAAGNSVIQQLHDLTQIQQRVEQAAAESKWEILVAGPGPRHQVAADQAKETARGLVSRGVAFRVLYQSAARQVPAVVEYAAYASRLGVRFRVLDEPFLQTMIFDRRVVVVGSPGTFHASFIEDPVLVGLVVDQFERDWARAERVRWDAPRETDPLVPLLARGLTQRAIAKRLRLSERTVATQIARLREEYDAETLFQLGWQIRGEQPDS</sequence>
<dbReference type="InterPro" id="IPR016032">
    <property type="entry name" value="Sig_transdc_resp-reg_C-effctor"/>
</dbReference>
<name>A0A540W606_9ACTN</name>
<dbReference type="InterPro" id="IPR051797">
    <property type="entry name" value="TrmB-like"/>
</dbReference>
<dbReference type="EMBL" id="VIGB01000003">
    <property type="protein sequence ID" value="TQF04413.1"/>
    <property type="molecule type" value="Genomic_DNA"/>
</dbReference>
<dbReference type="InterPro" id="IPR036388">
    <property type="entry name" value="WH-like_DNA-bd_sf"/>
</dbReference>